<protein>
    <recommendedName>
        <fullName evidence="3">DUF4367 domain-containing protein</fullName>
    </recommendedName>
</protein>
<dbReference type="AlphaFoldDB" id="A0A431UU88"/>
<dbReference type="Proteomes" id="UP000276349">
    <property type="component" value="Unassembled WGS sequence"/>
</dbReference>
<reference evidence="1 2" key="1">
    <citation type="submission" date="2018-12" db="EMBL/GenBank/DDBJ databases">
        <authorList>
            <person name="Yu L."/>
        </authorList>
    </citation>
    <scope>NUCLEOTIDE SEQUENCE [LARGE SCALE GENOMIC DNA]</scope>
    <source>
        <strain evidence="1 2">S5H2222</strain>
    </source>
</reference>
<organism evidence="1 2">
    <name type="scientific">Lysinibacillus telephonicus</name>
    <dbReference type="NCBI Taxonomy" id="1714840"/>
    <lineage>
        <taxon>Bacteria</taxon>
        <taxon>Bacillati</taxon>
        <taxon>Bacillota</taxon>
        <taxon>Bacilli</taxon>
        <taxon>Bacillales</taxon>
        <taxon>Bacillaceae</taxon>
        <taxon>Lysinibacillus</taxon>
    </lineage>
</organism>
<evidence type="ECO:0008006" key="3">
    <source>
        <dbReference type="Google" id="ProtNLM"/>
    </source>
</evidence>
<accession>A0A431UU88</accession>
<keyword evidence="2" id="KW-1185">Reference proteome</keyword>
<sequence>MKKSVSLILLLLIFSSYFILRLDTKGDNSFASEIETSEPYEKIYSDIGYKTVEEAAREFEQHFNQELKLPLRVPPISFTHHFGRFSNLEGDMNDTFEITLISEQEPQNHFKIDVRPIKHKIQFSDKNVSEVFKLNNGSNAKYMEKLSQGFNHLLFEKDNWQYMLSIDKDVSNIVTPEILVQIANSIDY</sequence>
<dbReference type="OrthoDB" id="2437594at2"/>
<dbReference type="EMBL" id="RXNR01000014">
    <property type="protein sequence ID" value="RTQ94010.1"/>
    <property type="molecule type" value="Genomic_DNA"/>
</dbReference>
<comment type="caution">
    <text evidence="1">The sequence shown here is derived from an EMBL/GenBank/DDBJ whole genome shotgun (WGS) entry which is preliminary data.</text>
</comment>
<gene>
    <name evidence="1" type="ORF">EKG35_06805</name>
</gene>
<evidence type="ECO:0000313" key="2">
    <source>
        <dbReference type="Proteomes" id="UP000276349"/>
    </source>
</evidence>
<dbReference type="RefSeq" id="WP_126293691.1">
    <property type="nucleotide sequence ID" value="NZ_CP155468.1"/>
</dbReference>
<name>A0A431UU88_9BACI</name>
<proteinExistence type="predicted"/>
<evidence type="ECO:0000313" key="1">
    <source>
        <dbReference type="EMBL" id="RTQ94010.1"/>
    </source>
</evidence>